<evidence type="ECO:0000256" key="1">
    <source>
        <dbReference type="SAM" id="MobiDB-lite"/>
    </source>
</evidence>
<dbReference type="Proteomes" id="UP001327957">
    <property type="component" value="Unassembled WGS sequence"/>
</dbReference>
<protein>
    <submittedName>
        <fullName evidence="2">Uncharacterized protein</fullName>
    </submittedName>
</protein>
<reference evidence="2 3" key="1">
    <citation type="submission" date="2023-04" db="EMBL/GenBank/DDBJ databases">
        <title>Colletotrichum tabacum stain YC1 causing leaf anthracnose on Nicotiana tabacum(L.) cv.</title>
        <authorList>
            <person name="Ji Z."/>
            <person name="Wang M."/>
            <person name="Zhang J."/>
            <person name="Wang N."/>
            <person name="Zhou Z."/>
        </authorList>
    </citation>
    <scope>NUCLEOTIDE SEQUENCE [LARGE SCALE GENOMIC DNA]</scope>
    <source>
        <strain evidence="2 3">YC1</strain>
    </source>
</reference>
<feature type="region of interest" description="Disordered" evidence="1">
    <location>
        <begin position="72"/>
        <end position="93"/>
    </location>
</feature>
<accession>A0AAV9SXR7</accession>
<dbReference type="PANTHER" id="PTHR37540:SF5">
    <property type="entry name" value="TRANSCRIPTION FACTOR DOMAIN-CONTAINING PROTEIN"/>
    <property type="match status" value="1"/>
</dbReference>
<proteinExistence type="predicted"/>
<keyword evidence="3" id="KW-1185">Reference proteome</keyword>
<evidence type="ECO:0000313" key="2">
    <source>
        <dbReference type="EMBL" id="KAK6208050.1"/>
    </source>
</evidence>
<feature type="compositionally biased region" description="Polar residues" evidence="1">
    <location>
        <begin position="72"/>
        <end position="82"/>
    </location>
</feature>
<feature type="region of interest" description="Disordered" evidence="1">
    <location>
        <begin position="402"/>
        <end position="428"/>
    </location>
</feature>
<organism evidence="2 3">
    <name type="scientific">Colletotrichum tabaci</name>
    <dbReference type="NCBI Taxonomy" id="1209068"/>
    <lineage>
        <taxon>Eukaryota</taxon>
        <taxon>Fungi</taxon>
        <taxon>Dikarya</taxon>
        <taxon>Ascomycota</taxon>
        <taxon>Pezizomycotina</taxon>
        <taxon>Sordariomycetes</taxon>
        <taxon>Hypocreomycetidae</taxon>
        <taxon>Glomerellales</taxon>
        <taxon>Glomerellaceae</taxon>
        <taxon>Colletotrichum</taxon>
        <taxon>Colletotrichum destructivum species complex</taxon>
    </lineage>
</organism>
<dbReference type="AlphaFoldDB" id="A0AAV9SXR7"/>
<feature type="compositionally biased region" description="Basic and acidic residues" evidence="1">
    <location>
        <begin position="402"/>
        <end position="414"/>
    </location>
</feature>
<gene>
    <name evidence="2" type="ORF">QIS74_13131</name>
</gene>
<feature type="compositionally biased region" description="Basic and acidic residues" evidence="1">
    <location>
        <begin position="42"/>
        <end position="55"/>
    </location>
</feature>
<name>A0AAV9SXR7_9PEZI</name>
<feature type="region of interest" description="Disordered" evidence="1">
    <location>
        <begin position="36"/>
        <end position="55"/>
    </location>
</feature>
<dbReference type="EMBL" id="JASAOK010000053">
    <property type="protein sequence ID" value="KAK6208050.1"/>
    <property type="molecule type" value="Genomic_DNA"/>
</dbReference>
<comment type="caution">
    <text evidence="2">The sequence shown here is derived from an EMBL/GenBank/DDBJ whole genome shotgun (WGS) entry which is preliminary data.</text>
</comment>
<sequence>MDHFNATIQDGNFISTRRGLQVSKTKHLGTRFINASAASENRSSHQEEFSSVDQHKKQEPRFKFFDLPIESQNTSTNESCPRTRTPALGPSSWDGTLTDNDKRLINIFLKYMPAKMYPYEQILLYNPVRRAHFLESIKTSTARLNYVLMSASGIETFLSGELTSPGLVFWLSHVCSVVNGHLSDRRMGGELDEGILECVAMMAIFGYSGGRADHWNLHMNGLKQLIELHGEPTLEELPHWVLRRILTITDSSKHQARYAMISTSLFAGVLRAASSSPGREMLFDPEAFIEDWLWCEYQLVKYPGPLRSDCSSACRRLPDNLYMAADLGSSEAVAEVMVETLRAQPVPPLVGNLLESALRAAAIVYIEVLVPDEPGSPLAHAILLNLLSTSVQAIVQCLQERQSKTRNEKPRENSCDDDDDDDDDDGLPSTATSKPVLIWICIVGFVVSKLYETDLAARGILFDRACYGQCLAMIVGPEPEDVDRLRDEDLALCRVLDARGLRIQPCDERIILKGLLKEHLYGVPALDLTPA</sequence>
<evidence type="ECO:0000313" key="3">
    <source>
        <dbReference type="Proteomes" id="UP001327957"/>
    </source>
</evidence>
<dbReference type="PANTHER" id="PTHR37540">
    <property type="entry name" value="TRANSCRIPTION FACTOR (ACR-2), PUTATIVE-RELATED-RELATED"/>
    <property type="match status" value="1"/>
</dbReference>
<feature type="compositionally biased region" description="Acidic residues" evidence="1">
    <location>
        <begin position="415"/>
        <end position="426"/>
    </location>
</feature>